<organism evidence="2 3">
    <name type="scientific">Cryphonectria parasitica (strain ATCC 38755 / EP155)</name>
    <dbReference type="NCBI Taxonomy" id="660469"/>
    <lineage>
        <taxon>Eukaryota</taxon>
        <taxon>Fungi</taxon>
        <taxon>Dikarya</taxon>
        <taxon>Ascomycota</taxon>
        <taxon>Pezizomycotina</taxon>
        <taxon>Sordariomycetes</taxon>
        <taxon>Sordariomycetidae</taxon>
        <taxon>Diaporthales</taxon>
        <taxon>Cryphonectriaceae</taxon>
        <taxon>Cryphonectria-Endothia species complex</taxon>
        <taxon>Cryphonectria</taxon>
    </lineage>
</organism>
<dbReference type="GeneID" id="63837816"/>
<name>A0A9P5CMU5_CRYP1</name>
<reference evidence="2" key="1">
    <citation type="journal article" date="2020" name="Phytopathology">
        <title>Genome sequence of the chestnut blight fungus Cryphonectria parasitica EP155: A fundamental resource for an archetypical invasive plant pathogen.</title>
        <authorList>
            <person name="Crouch J.A."/>
            <person name="Dawe A."/>
            <person name="Aerts A."/>
            <person name="Barry K."/>
            <person name="Churchill A.C.L."/>
            <person name="Grimwood J."/>
            <person name="Hillman B."/>
            <person name="Milgroom M.G."/>
            <person name="Pangilinan J."/>
            <person name="Smith M."/>
            <person name="Salamov A."/>
            <person name="Schmutz J."/>
            <person name="Yadav J."/>
            <person name="Grigoriev I.V."/>
            <person name="Nuss D."/>
        </authorList>
    </citation>
    <scope>NUCLEOTIDE SEQUENCE</scope>
    <source>
        <strain evidence="2">EP155</strain>
    </source>
</reference>
<proteinExistence type="predicted"/>
<dbReference type="OrthoDB" id="4847568at2759"/>
<keyword evidence="3" id="KW-1185">Reference proteome</keyword>
<dbReference type="EMBL" id="MU032349">
    <property type="protein sequence ID" value="KAF3763446.1"/>
    <property type="molecule type" value="Genomic_DNA"/>
</dbReference>
<evidence type="ECO:0000313" key="2">
    <source>
        <dbReference type="EMBL" id="KAF3763446.1"/>
    </source>
</evidence>
<feature type="region of interest" description="Disordered" evidence="1">
    <location>
        <begin position="1"/>
        <end position="50"/>
    </location>
</feature>
<evidence type="ECO:0000313" key="3">
    <source>
        <dbReference type="Proteomes" id="UP000803844"/>
    </source>
</evidence>
<feature type="region of interest" description="Disordered" evidence="1">
    <location>
        <begin position="261"/>
        <end position="349"/>
    </location>
</feature>
<gene>
    <name evidence="2" type="ORF">M406DRAFT_331964</name>
</gene>
<dbReference type="AlphaFoldDB" id="A0A9P5CMU5"/>
<evidence type="ECO:0000256" key="1">
    <source>
        <dbReference type="SAM" id="MobiDB-lite"/>
    </source>
</evidence>
<feature type="compositionally biased region" description="Polar residues" evidence="1">
    <location>
        <begin position="189"/>
        <end position="198"/>
    </location>
</feature>
<comment type="caution">
    <text evidence="2">The sequence shown here is derived from an EMBL/GenBank/DDBJ whole genome shotgun (WGS) entry which is preliminary data.</text>
</comment>
<dbReference type="RefSeq" id="XP_040774407.1">
    <property type="nucleotide sequence ID" value="XM_040920687.1"/>
</dbReference>
<feature type="compositionally biased region" description="Polar residues" evidence="1">
    <location>
        <begin position="314"/>
        <end position="327"/>
    </location>
</feature>
<sequence length="514" mass="55097">MPRKLLPAPSAQEADADGDMEMGYSDPTRQDARDTSIGPTNHDGDKNRVVPRPTGHSLINIVENTPQDIDQLVIRQLTEDLSAYRYDLDFCRAQLDPDMVGGITPHEVRTFQLRILDLGHQMRMLQHRIQLMQAGMNNARHVASMTGKAGTMTASAYYGAWPPGTNSQPDVYNGGGAAAARGQYGGGTPISSIQSSTAGYGGYPDGPQERRGPGRPPGSKNRPRPFGEFTPSSSLTANGSAKAAALASAGAKRMLPDEIRVATPDRDASTPGVDGRATSEIPAAKRPRHDVRVGSPLSHTTEDDNAAPTISKLYKTSSAAGKSTLKNTAEDEREDSSASAGPSIAVGSNTKKTNTFLAANSTATPSTPVEKPSAAHPRVTSPPSSSPAVAGSGPRGDTFQRLGHWMCTLCTSQKYLQQPAPKQPSEPSSWPLRDISKMVTHLTRMHTEHSNTERCMELGSALDQNRGPFKYWIRITKKERLTDEELDAIITELIGGNLPDTLRRLSSAAAAFPK</sequence>
<accession>A0A9P5CMU5</accession>
<feature type="region of interest" description="Disordered" evidence="1">
    <location>
        <begin position="185"/>
        <end position="240"/>
    </location>
</feature>
<dbReference type="Proteomes" id="UP000803844">
    <property type="component" value="Unassembled WGS sequence"/>
</dbReference>
<feature type="compositionally biased region" description="Low complexity" evidence="1">
    <location>
        <begin position="377"/>
        <end position="392"/>
    </location>
</feature>
<feature type="region of interest" description="Disordered" evidence="1">
    <location>
        <begin position="361"/>
        <end position="397"/>
    </location>
</feature>
<protein>
    <submittedName>
        <fullName evidence="2">Uncharacterized protein</fullName>
    </submittedName>
</protein>